<proteinExistence type="predicted"/>
<name>A0A2A6FSX4_9MICO</name>
<dbReference type="NCBIfam" id="TIGR01549">
    <property type="entry name" value="HAD-SF-IA-v1"/>
    <property type="match status" value="1"/>
</dbReference>
<comment type="caution">
    <text evidence="1">The sequence shown here is derived from an EMBL/GenBank/DDBJ whole genome shotgun (WGS) entry which is preliminary data.</text>
</comment>
<evidence type="ECO:0008006" key="3">
    <source>
        <dbReference type="Google" id="ProtNLM"/>
    </source>
</evidence>
<dbReference type="InterPro" id="IPR006439">
    <property type="entry name" value="HAD-SF_hydro_IA"/>
</dbReference>
<dbReference type="InterPro" id="IPR051806">
    <property type="entry name" value="HAD-like_SPP"/>
</dbReference>
<dbReference type="Gene3D" id="1.10.150.240">
    <property type="entry name" value="Putative phosphatase, domain 2"/>
    <property type="match status" value="1"/>
</dbReference>
<dbReference type="InterPro" id="IPR023214">
    <property type="entry name" value="HAD_sf"/>
</dbReference>
<evidence type="ECO:0000313" key="2">
    <source>
        <dbReference type="Proteomes" id="UP000219994"/>
    </source>
</evidence>
<dbReference type="InterPro" id="IPR036412">
    <property type="entry name" value="HAD-like_sf"/>
</dbReference>
<dbReference type="InterPro" id="IPR023198">
    <property type="entry name" value="PGP-like_dom2"/>
</dbReference>
<dbReference type="Gene3D" id="3.40.50.1000">
    <property type="entry name" value="HAD superfamily/HAD-like"/>
    <property type="match status" value="1"/>
</dbReference>
<organism evidence="1 2">
    <name type="scientific">Candidatus Lumbricidiphila eiseniae</name>
    <dbReference type="NCBI Taxonomy" id="1969409"/>
    <lineage>
        <taxon>Bacteria</taxon>
        <taxon>Bacillati</taxon>
        <taxon>Actinomycetota</taxon>
        <taxon>Actinomycetes</taxon>
        <taxon>Micrococcales</taxon>
        <taxon>Microbacteriaceae</taxon>
        <taxon>Candidatus Lumbricidiphila</taxon>
    </lineage>
</organism>
<sequence>MRGADRDRNAVNPGEEHIELLTAEAPRIPHLALDAQLTTEQQLAAVRRHLRYGRPLDPTAPIFNRTFAAALFDLDGTLVDSTASITRSWATLAREFGIETDLLAIGHGQPARQVIAMSVPADLRERALQRVTELEVTDVTDVVALPGSSELFTSLDNTTRAIVTSGSRLLARARLAAANIVEPAIFVTIDDVTHGKPHPEPFLRAAELLKVDPSDCLVFEDAPAGLAAARAAGCGTVGVVGTHPAEELSADILVDGLYQLRSLSAPSGGFRLQPTM</sequence>
<dbReference type="NCBIfam" id="TIGR01509">
    <property type="entry name" value="HAD-SF-IA-v3"/>
    <property type="match status" value="1"/>
</dbReference>
<dbReference type="EMBL" id="NAEP01000028">
    <property type="protein sequence ID" value="PDQ35819.1"/>
    <property type="molecule type" value="Genomic_DNA"/>
</dbReference>
<accession>A0A2A6FSX4</accession>
<dbReference type="SFLD" id="SFLDS00003">
    <property type="entry name" value="Haloacid_Dehalogenase"/>
    <property type="match status" value="1"/>
</dbReference>
<dbReference type="PANTHER" id="PTHR43481">
    <property type="entry name" value="FRUCTOSE-1-PHOSPHATE PHOSPHATASE"/>
    <property type="match status" value="1"/>
</dbReference>
<dbReference type="SUPFAM" id="SSF56784">
    <property type="entry name" value="HAD-like"/>
    <property type="match status" value="1"/>
</dbReference>
<dbReference type="Proteomes" id="UP000219994">
    <property type="component" value="Unassembled WGS sequence"/>
</dbReference>
<dbReference type="GO" id="GO:0050308">
    <property type="term" value="F:sugar-phosphatase activity"/>
    <property type="evidence" value="ECO:0007669"/>
    <property type="project" value="TreeGrafter"/>
</dbReference>
<dbReference type="Pfam" id="PF00702">
    <property type="entry name" value="Hydrolase"/>
    <property type="match status" value="1"/>
</dbReference>
<dbReference type="SFLD" id="SFLDG01129">
    <property type="entry name" value="C1.5:_HAD__Beta-PGM__Phosphata"/>
    <property type="match status" value="1"/>
</dbReference>
<evidence type="ECO:0000313" key="1">
    <source>
        <dbReference type="EMBL" id="PDQ35819.1"/>
    </source>
</evidence>
<dbReference type="PANTHER" id="PTHR43481:SF4">
    <property type="entry name" value="GLYCEROL-1-PHOSPHATE PHOSPHOHYDROLASE 1-RELATED"/>
    <property type="match status" value="1"/>
</dbReference>
<gene>
    <name evidence="1" type="ORF">B5766_04330</name>
</gene>
<dbReference type="AlphaFoldDB" id="A0A2A6FSX4"/>
<protein>
    <recommendedName>
        <fullName evidence="3">Phosphatase</fullName>
    </recommendedName>
</protein>
<reference evidence="2" key="1">
    <citation type="submission" date="2017-03" db="EMBL/GenBank/DDBJ databases">
        <authorList>
            <person name="Lund M.B."/>
        </authorList>
    </citation>
    <scope>NUCLEOTIDE SEQUENCE [LARGE SCALE GENOMIC DNA]</scope>
</reference>